<dbReference type="Pfam" id="PF06144">
    <property type="entry name" value="DNA_pol3_delta"/>
    <property type="match status" value="1"/>
</dbReference>
<dbReference type="InterPro" id="IPR010372">
    <property type="entry name" value="DNA_pol3_delta_N"/>
</dbReference>
<accession>A0A6J6YTG4</accession>
<feature type="domain" description="DNA polymerase III delta subunit-like C-terminal" evidence="10">
    <location>
        <begin position="199"/>
        <end position="313"/>
    </location>
</feature>
<evidence type="ECO:0000259" key="9">
    <source>
        <dbReference type="Pfam" id="PF06144"/>
    </source>
</evidence>
<dbReference type="GO" id="GO:0006261">
    <property type="term" value="P:DNA-templated DNA replication"/>
    <property type="evidence" value="ECO:0007669"/>
    <property type="project" value="TreeGrafter"/>
</dbReference>
<protein>
    <recommendedName>
        <fullName evidence="2">DNA polymerase III subunit delta</fullName>
        <ecNumber evidence="1">2.7.7.7</ecNumber>
    </recommendedName>
</protein>
<keyword evidence="4" id="KW-0548">Nucleotidyltransferase</keyword>
<dbReference type="InterPro" id="IPR027417">
    <property type="entry name" value="P-loop_NTPase"/>
</dbReference>
<dbReference type="NCBIfam" id="TIGR01128">
    <property type="entry name" value="holA"/>
    <property type="match status" value="1"/>
</dbReference>
<name>A0A6J6YTG4_9ZZZZ</name>
<keyword evidence="5" id="KW-0235">DNA replication</keyword>
<comment type="catalytic activity">
    <reaction evidence="8">
        <text>DNA(n) + a 2'-deoxyribonucleoside 5'-triphosphate = DNA(n+1) + diphosphate</text>
        <dbReference type="Rhea" id="RHEA:22508"/>
        <dbReference type="Rhea" id="RHEA-COMP:17339"/>
        <dbReference type="Rhea" id="RHEA-COMP:17340"/>
        <dbReference type="ChEBI" id="CHEBI:33019"/>
        <dbReference type="ChEBI" id="CHEBI:61560"/>
        <dbReference type="ChEBI" id="CHEBI:173112"/>
        <dbReference type="EC" id="2.7.7.7"/>
    </reaction>
</comment>
<sequence>MTVHLISGEDAALVSTTLSDLVHRLVGNEERSLMVDDFDGDDYLLADAVDAAQTPPFLTERRVVVAREIGRFNAEEISALTRYLSDPLESTDLVLVAGGGRLGKALTDAVKGAGGQMVGTAAPSNKKERGIWMEQHVAEAGMHLDAAALTLVRDWLGEDAGRLASLLETLASTYGKTRILKTADVKPFLGEAGSVPPWDLTDAVDRGDTTTALMLLHRMMHAGERHPLQIMAILHNHYVRLLKLDGAEVHDENAAAALLGVKPGFTVRKAMELYRRLGSSAVQRAIALLAQADLDLRGHRDWSESLVMEVLVARLSRLGGGADTRRR</sequence>
<dbReference type="InterPro" id="IPR008921">
    <property type="entry name" value="DNA_pol3_clamp-load_cplx_C"/>
</dbReference>
<evidence type="ECO:0000256" key="4">
    <source>
        <dbReference type="ARBA" id="ARBA00022695"/>
    </source>
</evidence>
<evidence type="ECO:0000313" key="11">
    <source>
        <dbReference type="EMBL" id="CAB4811554.1"/>
    </source>
</evidence>
<dbReference type="Pfam" id="PF21694">
    <property type="entry name" value="DNA_pol3_delta_C"/>
    <property type="match status" value="1"/>
</dbReference>
<evidence type="ECO:0000256" key="7">
    <source>
        <dbReference type="ARBA" id="ARBA00034754"/>
    </source>
</evidence>
<keyword evidence="3" id="KW-0808">Transferase</keyword>
<proteinExistence type="inferred from homology"/>
<evidence type="ECO:0000256" key="8">
    <source>
        <dbReference type="ARBA" id="ARBA00049244"/>
    </source>
</evidence>
<dbReference type="InterPro" id="IPR005790">
    <property type="entry name" value="DNA_polIII_delta"/>
</dbReference>
<evidence type="ECO:0000256" key="5">
    <source>
        <dbReference type="ARBA" id="ARBA00022705"/>
    </source>
</evidence>
<evidence type="ECO:0000256" key="2">
    <source>
        <dbReference type="ARBA" id="ARBA00017703"/>
    </source>
</evidence>
<dbReference type="EMBL" id="CAFAAJ010000106">
    <property type="protein sequence ID" value="CAB4811554.1"/>
    <property type="molecule type" value="Genomic_DNA"/>
</dbReference>
<evidence type="ECO:0000256" key="3">
    <source>
        <dbReference type="ARBA" id="ARBA00022679"/>
    </source>
</evidence>
<dbReference type="AlphaFoldDB" id="A0A6J6YTG4"/>
<dbReference type="SUPFAM" id="SSF48019">
    <property type="entry name" value="post-AAA+ oligomerization domain-like"/>
    <property type="match status" value="1"/>
</dbReference>
<dbReference type="EC" id="2.7.7.7" evidence="1"/>
<dbReference type="SUPFAM" id="SSF52540">
    <property type="entry name" value="P-loop containing nucleoside triphosphate hydrolases"/>
    <property type="match status" value="1"/>
</dbReference>
<dbReference type="GO" id="GO:0009360">
    <property type="term" value="C:DNA polymerase III complex"/>
    <property type="evidence" value="ECO:0007669"/>
    <property type="project" value="InterPro"/>
</dbReference>
<comment type="similarity">
    <text evidence="7">Belongs to the DNA polymerase HolA subunit family.</text>
</comment>
<dbReference type="Gene3D" id="3.40.50.300">
    <property type="entry name" value="P-loop containing nucleotide triphosphate hydrolases"/>
    <property type="match status" value="1"/>
</dbReference>
<dbReference type="InterPro" id="IPR048466">
    <property type="entry name" value="DNA_pol3_delta-like_C"/>
</dbReference>
<keyword evidence="6" id="KW-0239">DNA-directed DNA polymerase</keyword>
<feature type="domain" description="DNA polymerase III delta N-terminal" evidence="9">
    <location>
        <begin position="4"/>
        <end position="104"/>
    </location>
</feature>
<dbReference type="PANTHER" id="PTHR34388">
    <property type="entry name" value="DNA POLYMERASE III SUBUNIT DELTA"/>
    <property type="match status" value="1"/>
</dbReference>
<reference evidence="11" key="1">
    <citation type="submission" date="2020-05" db="EMBL/GenBank/DDBJ databases">
        <authorList>
            <person name="Chiriac C."/>
            <person name="Salcher M."/>
            <person name="Ghai R."/>
            <person name="Kavagutti S V."/>
        </authorList>
    </citation>
    <scope>NUCLEOTIDE SEQUENCE</scope>
</reference>
<dbReference type="GO" id="GO:0003677">
    <property type="term" value="F:DNA binding"/>
    <property type="evidence" value="ECO:0007669"/>
    <property type="project" value="InterPro"/>
</dbReference>
<evidence type="ECO:0000256" key="1">
    <source>
        <dbReference type="ARBA" id="ARBA00012417"/>
    </source>
</evidence>
<evidence type="ECO:0000256" key="6">
    <source>
        <dbReference type="ARBA" id="ARBA00022932"/>
    </source>
</evidence>
<organism evidence="11">
    <name type="scientific">freshwater metagenome</name>
    <dbReference type="NCBI Taxonomy" id="449393"/>
    <lineage>
        <taxon>unclassified sequences</taxon>
        <taxon>metagenomes</taxon>
        <taxon>ecological metagenomes</taxon>
    </lineage>
</organism>
<dbReference type="PANTHER" id="PTHR34388:SF1">
    <property type="entry name" value="DNA POLYMERASE III SUBUNIT DELTA"/>
    <property type="match status" value="1"/>
</dbReference>
<dbReference type="GO" id="GO:0003887">
    <property type="term" value="F:DNA-directed DNA polymerase activity"/>
    <property type="evidence" value="ECO:0007669"/>
    <property type="project" value="UniProtKB-KW"/>
</dbReference>
<evidence type="ECO:0000259" key="10">
    <source>
        <dbReference type="Pfam" id="PF21694"/>
    </source>
</evidence>
<dbReference type="Gene3D" id="1.20.272.10">
    <property type="match status" value="1"/>
</dbReference>
<gene>
    <name evidence="11" type="ORF">UFOPK3001_01586</name>
</gene>